<proteinExistence type="predicted"/>
<protein>
    <submittedName>
        <fullName evidence="1">Uncharacterized protein</fullName>
    </submittedName>
</protein>
<dbReference type="Proteomes" id="UP001054837">
    <property type="component" value="Unassembled WGS sequence"/>
</dbReference>
<gene>
    <name evidence="1" type="ORF">CDAR_387821</name>
</gene>
<reference evidence="1 2" key="1">
    <citation type="submission" date="2021-06" db="EMBL/GenBank/DDBJ databases">
        <title>Caerostris darwini draft genome.</title>
        <authorList>
            <person name="Kono N."/>
            <person name="Arakawa K."/>
        </authorList>
    </citation>
    <scope>NUCLEOTIDE SEQUENCE [LARGE SCALE GENOMIC DNA]</scope>
</reference>
<keyword evidence="2" id="KW-1185">Reference proteome</keyword>
<comment type="caution">
    <text evidence="1">The sequence shown here is derived from an EMBL/GenBank/DDBJ whole genome shotgun (WGS) entry which is preliminary data.</text>
</comment>
<dbReference type="AlphaFoldDB" id="A0AAV4SUH6"/>
<dbReference type="EMBL" id="BPLQ01008398">
    <property type="protein sequence ID" value="GIY37072.1"/>
    <property type="molecule type" value="Genomic_DNA"/>
</dbReference>
<sequence>MLYKNINCQIPAVDPRFCGPLFDVTLLKASVSSDKYRTGRNKRKPLGGVEGSCVITLPHLQSTGLPPPNEIQQGVHSKWMCHSPQRRQVQRVGDVTFS</sequence>
<evidence type="ECO:0000313" key="1">
    <source>
        <dbReference type="EMBL" id="GIY37072.1"/>
    </source>
</evidence>
<organism evidence="1 2">
    <name type="scientific">Caerostris darwini</name>
    <dbReference type="NCBI Taxonomy" id="1538125"/>
    <lineage>
        <taxon>Eukaryota</taxon>
        <taxon>Metazoa</taxon>
        <taxon>Ecdysozoa</taxon>
        <taxon>Arthropoda</taxon>
        <taxon>Chelicerata</taxon>
        <taxon>Arachnida</taxon>
        <taxon>Araneae</taxon>
        <taxon>Araneomorphae</taxon>
        <taxon>Entelegynae</taxon>
        <taxon>Araneoidea</taxon>
        <taxon>Araneidae</taxon>
        <taxon>Caerostris</taxon>
    </lineage>
</organism>
<accession>A0AAV4SUH6</accession>
<name>A0AAV4SUH6_9ARAC</name>
<evidence type="ECO:0000313" key="2">
    <source>
        <dbReference type="Proteomes" id="UP001054837"/>
    </source>
</evidence>